<reference evidence="2 3" key="1">
    <citation type="submission" date="2016-11" db="EMBL/GenBank/DDBJ databases">
        <authorList>
            <person name="Jaros S."/>
            <person name="Januszkiewicz K."/>
            <person name="Wedrychowicz H."/>
        </authorList>
    </citation>
    <scope>NUCLEOTIDE SEQUENCE [LARGE SCALE GENOMIC DNA]</scope>
    <source>
        <strain evidence="2 3">CECT 7868</strain>
    </source>
</reference>
<evidence type="ECO:0000256" key="1">
    <source>
        <dbReference type="SAM" id="Phobius"/>
    </source>
</evidence>
<accession>A0A1M6DZB9</accession>
<dbReference type="Pfam" id="PF11201">
    <property type="entry name" value="DUF2982"/>
    <property type="match status" value="1"/>
</dbReference>
<dbReference type="Proteomes" id="UP000184608">
    <property type="component" value="Unassembled WGS sequence"/>
</dbReference>
<proteinExistence type="predicted"/>
<gene>
    <name evidence="2" type="ORF">VA7868_04362</name>
</gene>
<evidence type="ECO:0000313" key="2">
    <source>
        <dbReference type="EMBL" id="SHI78566.1"/>
    </source>
</evidence>
<keyword evidence="1" id="KW-0472">Membrane</keyword>
<organism evidence="2 3">
    <name type="scientific">Vibrio aerogenes CECT 7868</name>
    <dbReference type="NCBI Taxonomy" id="1216006"/>
    <lineage>
        <taxon>Bacteria</taxon>
        <taxon>Pseudomonadati</taxon>
        <taxon>Pseudomonadota</taxon>
        <taxon>Gammaproteobacteria</taxon>
        <taxon>Vibrionales</taxon>
        <taxon>Vibrionaceae</taxon>
        <taxon>Vibrio</taxon>
    </lineage>
</organism>
<keyword evidence="1" id="KW-0812">Transmembrane</keyword>
<evidence type="ECO:0008006" key="4">
    <source>
        <dbReference type="Google" id="ProtNLM"/>
    </source>
</evidence>
<protein>
    <recommendedName>
        <fullName evidence="4">DUF2982 domain-containing protein</fullName>
    </recommendedName>
</protein>
<feature type="transmembrane region" description="Helical" evidence="1">
    <location>
        <begin position="23"/>
        <end position="42"/>
    </location>
</feature>
<dbReference type="AlphaFoldDB" id="A0A1M6DZB9"/>
<keyword evidence="3" id="KW-1185">Reference proteome</keyword>
<dbReference type="STRING" id="1216006.VA7868_04362"/>
<dbReference type="InterPro" id="IPR021367">
    <property type="entry name" value="DUF2982"/>
</dbReference>
<feature type="transmembrane region" description="Helical" evidence="1">
    <location>
        <begin position="48"/>
        <end position="66"/>
    </location>
</feature>
<dbReference type="EMBL" id="FQXZ01000046">
    <property type="protein sequence ID" value="SHI78566.1"/>
    <property type="molecule type" value="Genomic_DNA"/>
</dbReference>
<sequence>MSLAINMQTVYFENFKFNKQSSVVRASGIVYFTISMAIIFTAPSLTHAFIYTTLLVAFILLIYWLIIKSQVAFSLTPTHFQQHLFRGGWIIKWRNIRQIEQCTLSHNGWHQPIPWIGIRLKSYTPYLESICPRIISEILLNQRGLLFLGIKQHPEYMLNFEDIVLDSREFIADNGKRYTGLQAMLANRMQYQRQLHGYDIFISVGDLGMNRTGEEFIGLARRYIAAADPDT</sequence>
<keyword evidence="1" id="KW-1133">Transmembrane helix</keyword>
<evidence type="ECO:0000313" key="3">
    <source>
        <dbReference type="Proteomes" id="UP000184608"/>
    </source>
</evidence>
<name>A0A1M6DZB9_9VIBR</name>